<dbReference type="PANTHER" id="PTHR43441">
    <property type="entry name" value="RIBOSOMAL-PROTEIN-SERINE ACETYLTRANSFERASE"/>
    <property type="match status" value="1"/>
</dbReference>
<dbReference type="GO" id="GO:0008999">
    <property type="term" value="F:protein-N-terminal-alanine acetyltransferase activity"/>
    <property type="evidence" value="ECO:0007669"/>
    <property type="project" value="TreeGrafter"/>
</dbReference>
<dbReference type="InterPro" id="IPR000182">
    <property type="entry name" value="GNAT_dom"/>
</dbReference>
<comment type="caution">
    <text evidence="3">The sequence shown here is derived from an EMBL/GenBank/DDBJ whole genome shotgun (WGS) entry which is preliminary data.</text>
</comment>
<accession>A0A8H5CXX8</accession>
<dbReference type="Proteomes" id="UP000559027">
    <property type="component" value="Unassembled WGS sequence"/>
</dbReference>
<evidence type="ECO:0000313" key="4">
    <source>
        <dbReference type="Proteomes" id="UP000559027"/>
    </source>
</evidence>
<name>A0A8H5CXX8_9AGAR</name>
<dbReference type="SUPFAM" id="SSF55729">
    <property type="entry name" value="Acyl-CoA N-acyltransferases (Nat)"/>
    <property type="match status" value="1"/>
</dbReference>
<organism evidence="3 4">
    <name type="scientific">Leucocoprinus leucothites</name>
    <dbReference type="NCBI Taxonomy" id="201217"/>
    <lineage>
        <taxon>Eukaryota</taxon>
        <taxon>Fungi</taxon>
        <taxon>Dikarya</taxon>
        <taxon>Basidiomycota</taxon>
        <taxon>Agaricomycotina</taxon>
        <taxon>Agaricomycetes</taxon>
        <taxon>Agaricomycetidae</taxon>
        <taxon>Agaricales</taxon>
        <taxon>Agaricineae</taxon>
        <taxon>Agaricaceae</taxon>
        <taxon>Leucocoprinus</taxon>
    </lineage>
</organism>
<reference evidence="3 4" key="1">
    <citation type="journal article" date="2020" name="ISME J.">
        <title>Uncovering the hidden diversity of litter-decomposition mechanisms in mushroom-forming fungi.</title>
        <authorList>
            <person name="Floudas D."/>
            <person name="Bentzer J."/>
            <person name="Ahren D."/>
            <person name="Johansson T."/>
            <person name="Persson P."/>
            <person name="Tunlid A."/>
        </authorList>
    </citation>
    <scope>NUCLEOTIDE SEQUENCE [LARGE SCALE GENOMIC DNA]</scope>
    <source>
        <strain evidence="3 4">CBS 146.42</strain>
    </source>
</reference>
<dbReference type="GO" id="GO:1990189">
    <property type="term" value="F:protein N-terminal-serine acetyltransferase activity"/>
    <property type="evidence" value="ECO:0007669"/>
    <property type="project" value="TreeGrafter"/>
</dbReference>
<feature type="compositionally biased region" description="Basic and acidic residues" evidence="1">
    <location>
        <begin position="199"/>
        <end position="209"/>
    </location>
</feature>
<dbReference type="InterPro" id="IPR051908">
    <property type="entry name" value="Ribosomal_N-acetyltransferase"/>
</dbReference>
<evidence type="ECO:0000259" key="2">
    <source>
        <dbReference type="Pfam" id="PF13302"/>
    </source>
</evidence>
<dbReference type="OrthoDB" id="41238at2759"/>
<evidence type="ECO:0000313" key="3">
    <source>
        <dbReference type="EMBL" id="KAF5349985.1"/>
    </source>
</evidence>
<evidence type="ECO:0000256" key="1">
    <source>
        <dbReference type="SAM" id="MobiDB-lite"/>
    </source>
</evidence>
<dbReference type="AlphaFoldDB" id="A0A8H5CXX8"/>
<dbReference type="InterPro" id="IPR016181">
    <property type="entry name" value="Acyl_CoA_acyltransferase"/>
</dbReference>
<dbReference type="PANTHER" id="PTHR43441:SF5">
    <property type="entry name" value="FAMILY ACETYLTRANSFERASE, PUTATIVE-RELATED"/>
    <property type="match status" value="1"/>
</dbReference>
<sequence>MSDFDPNFCFSVPSVLENARLRLVPWNPDAHSTSFVEKIIPHPELFNWLPFGPFDSRESFDPWFHGRIQSQKSEVAFAVFDKTRNDSSDNAGFAGMIGLLNASESNISVEMGFLIILPAFHRTHVASNAVGLLLQYCLNTPSSSPNDSDIPTGLGLRRVYWSANTLNARSIALAERLGMKLEVILRWDRVLPPSRAGFGRKETLREGDPKPGQPGRDTARLAICWDDWVEGGADRVQQVMQRVN</sequence>
<feature type="domain" description="N-acetyltransferase" evidence="2">
    <location>
        <begin position="20"/>
        <end position="180"/>
    </location>
</feature>
<proteinExistence type="predicted"/>
<dbReference type="EMBL" id="JAACJO010000015">
    <property type="protein sequence ID" value="KAF5349985.1"/>
    <property type="molecule type" value="Genomic_DNA"/>
</dbReference>
<gene>
    <name evidence="3" type="ORF">D9756_009080</name>
</gene>
<feature type="region of interest" description="Disordered" evidence="1">
    <location>
        <begin position="198"/>
        <end position="218"/>
    </location>
</feature>
<protein>
    <recommendedName>
        <fullName evidence="2">N-acetyltransferase domain-containing protein</fullName>
    </recommendedName>
</protein>
<dbReference type="Gene3D" id="3.40.630.30">
    <property type="match status" value="1"/>
</dbReference>
<dbReference type="Pfam" id="PF13302">
    <property type="entry name" value="Acetyltransf_3"/>
    <property type="match status" value="1"/>
</dbReference>
<keyword evidence="4" id="KW-1185">Reference proteome</keyword>